<feature type="compositionally biased region" description="Polar residues" evidence="1">
    <location>
        <begin position="15"/>
        <end position="25"/>
    </location>
</feature>
<proteinExistence type="predicted"/>
<accession>A0A7S0IG32</accession>
<gene>
    <name evidence="2" type="ORF">MCOM1403_LOCUS8130</name>
</gene>
<sequence length="231" mass="24177">MFATTRIERVIATSPRVSSPASQRRSATRRAPPVSRAIQKDEMRTHRSRVAAGVAAAAASLALAALNPHAALAVGPVSVPFDDVRYEEVPCEKGTMSSVGGAVNVRAGVTCVKFTARATNPSAKPLNNADVYGRVYDDTGSAVTDVAENNRIAYVDVVPAGTGDVTFVLTMGKNQFDAGPLHWQGLKASGFAGKILPGQTGATGLLGENECDLAPDPAECEEERALMANIR</sequence>
<protein>
    <submittedName>
        <fullName evidence="2">Uncharacterized protein</fullName>
    </submittedName>
</protein>
<feature type="region of interest" description="Disordered" evidence="1">
    <location>
        <begin position="13"/>
        <end position="45"/>
    </location>
</feature>
<name>A0A7S0IG32_MICPS</name>
<dbReference type="EMBL" id="HBEQ01010112">
    <property type="protein sequence ID" value="CAD8520704.1"/>
    <property type="molecule type" value="Transcribed_RNA"/>
</dbReference>
<organism evidence="2">
    <name type="scientific">Micromonas pusilla</name>
    <name type="common">Picoplanktonic green alga</name>
    <name type="synonym">Chromulina pusilla</name>
    <dbReference type="NCBI Taxonomy" id="38833"/>
    <lineage>
        <taxon>Eukaryota</taxon>
        <taxon>Viridiplantae</taxon>
        <taxon>Chlorophyta</taxon>
        <taxon>Mamiellophyceae</taxon>
        <taxon>Mamiellales</taxon>
        <taxon>Mamiellaceae</taxon>
        <taxon>Micromonas</taxon>
    </lineage>
</organism>
<evidence type="ECO:0000313" key="2">
    <source>
        <dbReference type="EMBL" id="CAD8520704.1"/>
    </source>
</evidence>
<reference evidence="2" key="1">
    <citation type="submission" date="2021-01" db="EMBL/GenBank/DDBJ databases">
        <authorList>
            <person name="Corre E."/>
            <person name="Pelletier E."/>
            <person name="Niang G."/>
            <person name="Scheremetjew M."/>
            <person name="Finn R."/>
            <person name="Kale V."/>
            <person name="Holt S."/>
            <person name="Cochrane G."/>
            <person name="Meng A."/>
            <person name="Brown T."/>
            <person name="Cohen L."/>
        </authorList>
    </citation>
    <scope>NUCLEOTIDE SEQUENCE</scope>
    <source>
        <strain evidence="2">CCMP1723</strain>
    </source>
</reference>
<evidence type="ECO:0000256" key="1">
    <source>
        <dbReference type="SAM" id="MobiDB-lite"/>
    </source>
</evidence>
<dbReference type="AlphaFoldDB" id="A0A7S0IG32"/>